<feature type="transmembrane region" description="Helical" evidence="7">
    <location>
        <begin position="298"/>
        <end position="319"/>
    </location>
</feature>
<evidence type="ECO:0000256" key="3">
    <source>
        <dbReference type="ARBA" id="ARBA00022475"/>
    </source>
</evidence>
<feature type="transmembrane region" description="Helical" evidence="7">
    <location>
        <begin position="364"/>
        <end position="383"/>
    </location>
</feature>
<evidence type="ECO:0000256" key="6">
    <source>
        <dbReference type="ARBA" id="ARBA00023136"/>
    </source>
</evidence>
<evidence type="ECO:0000256" key="2">
    <source>
        <dbReference type="ARBA" id="ARBA00022448"/>
    </source>
</evidence>
<dbReference type="Proteomes" id="UP000886817">
    <property type="component" value="Unassembled WGS sequence"/>
</dbReference>
<feature type="transmembrane region" description="Helical" evidence="7">
    <location>
        <begin position="325"/>
        <end position="352"/>
    </location>
</feature>
<feature type="transmembrane region" description="Helical" evidence="7">
    <location>
        <begin position="179"/>
        <end position="199"/>
    </location>
</feature>
<keyword evidence="3" id="KW-1003">Cell membrane</keyword>
<organism evidence="9 10">
    <name type="scientific">Candidatus Blautia gallistercoris</name>
    <dbReference type="NCBI Taxonomy" id="2838490"/>
    <lineage>
        <taxon>Bacteria</taxon>
        <taxon>Bacillati</taxon>
        <taxon>Bacillota</taxon>
        <taxon>Clostridia</taxon>
        <taxon>Lachnospirales</taxon>
        <taxon>Lachnospiraceae</taxon>
        <taxon>Blautia</taxon>
    </lineage>
</organism>
<keyword evidence="4 7" id="KW-0812">Transmembrane</keyword>
<dbReference type="InterPro" id="IPR020846">
    <property type="entry name" value="MFS_dom"/>
</dbReference>
<feature type="transmembrane region" description="Helical" evidence="7">
    <location>
        <begin position="150"/>
        <end position="173"/>
    </location>
</feature>
<reference evidence="9" key="2">
    <citation type="submission" date="2021-04" db="EMBL/GenBank/DDBJ databases">
        <authorList>
            <person name="Gilroy R."/>
        </authorList>
    </citation>
    <scope>NUCLEOTIDE SEQUENCE</scope>
    <source>
        <strain evidence="9">ChiSjej1B19-8411</strain>
    </source>
</reference>
<protein>
    <submittedName>
        <fullName evidence="9">MFS transporter</fullName>
    </submittedName>
</protein>
<evidence type="ECO:0000256" key="7">
    <source>
        <dbReference type="SAM" id="Phobius"/>
    </source>
</evidence>
<comment type="subcellular location">
    <subcellularLocation>
        <location evidence="1">Cell membrane</location>
        <topology evidence="1">Multi-pass membrane protein</topology>
    </subcellularLocation>
</comment>
<dbReference type="PROSITE" id="PS50850">
    <property type="entry name" value="MFS"/>
    <property type="match status" value="1"/>
</dbReference>
<feature type="transmembrane region" description="Helical" evidence="7">
    <location>
        <begin position="235"/>
        <end position="258"/>
    </location>
</feature>
<evidence type="ECO:0000256" key="4">
    <source>
        <dbReference type="ARBA" id="ARBA00022692"/>
    </source>
</evidence>
<accession>A0A9D2B4F4</accession>
<dbReference type="SUPFAM" id="SSF103473">
    <property type="entry name" value="MFS general substrate transporter"/>
    <property type="match status" value="1"/>
</dbReference>
<dbReference type="PANTHER" id="PTHR43266:SF9">
    <property type="entry name" value="PERMEASE, MAJOR FACILITATOR SUPERFAMILY-RELATED"/>
    <property type="match status" value="1"/>
</dbReference>
<feature type="transmembrane region" description="Helical" evidence="7">
    <location>
        <begin position="12"/>
        <end position="36"/>
    </location>
</feature>
<dbReference type="GO" id="GO:0022857">
    <property type="term" value="F:transmembrane transporter activity"/>
    <property type="evidence" value="ECO:0007669"/>
    <property type="project" value="InterPro"/>
</dbReference>
<dbReference type="GO" id="GO:0005886">
    <property type="term" value="C:plasma membrane"/>
    <property type="evidence" value="ECO:0007669"/>
    <property type="project" value="UniProtKB-SubCell"/>
</dbReference>
<evidence type="ECO:0000313" key="9">
    <source>
        <dbReference type="EMBL" id="HIX60131.1"/>
    </source>
</evidence>
<keyword evidence="6 7" id="KW-0472">Membrane</keyword>
<dbReference type="InterPro" id="IPR036259">
    <property type="entry name" value="MFS_trans_sf"/>
</dbReference>
<keyword evidence="5 7" id="KW-1133">Transmembrane helix</keyword>
<dbReference type="AlphaFoldDB" id="A0A9D2B4F4"/>
<sequence>MKQKLFTRNFTFLIFGQISSLLGNYTLRFALSMYVLERTGSASIFAGLLALAMLPTILLSPFGGILADRVNRRNLMVVLDALSGLSVGLASFAMMAKGNVRIGNMLLDQEILVIGALLVVLSVLGAFESPAVQACVPQMLSGENLVKGNAVVSQVSSIAGLVTPFLGSIFYTAFGIRPVFYVTAVCFFTTAFLECFIRLDYRKKERQTKIVTMLREDFSVSMQFLCRKEPDILKLLLLAALISLFVAGTAVVGFPYLVRTVLGLSAACYGAAESAMGAAAVFGSLCVVLLAGNMRLRWLSGIVAGFGICLIPCGMAFLIPVRAWVSYLILMVMFCICQWGCSLFSTYAISVIQQRTPEHMMGKIMSYVFTLSLCAQPVGQIIYGALFDHFSDCPYWVLIPSGVIVTVIGISTRRFFRGLEEDAPGQQQ</sequence>
<feature type="transmembrane region" description="Helical" evidence="7">
    <location>
        <begin position="264"/>
        <end position="291"/>
    </location>
</feature>
<keyword evidence="2" id="KW-0813">Transport</keyword>
<evidence type="ECO:0000259" key="8">
    <source>
        <dbReference type="PROSITE" id="PS50850"/>
    </source>
</evidence>
<name>A0A9D2B4F4_9FIRM</name>
<dbReference type="Gene3D" id="1.20.1250.20">
    <property type="entry name" value="MFS general substrate transporter like domains"/>
    <property type="match status" value="1"/>
</dbReference>
<feature type="transmembrane region" description="Helical" evidence="7">
    <location>
        <begin position="111"/>
        <end position="129"/>
    </location>
</feature>
<proteinExistence type="predicted"/>
<dbReference type="Pfam" id="PF07690">
    <property type="entry name" value="MFS_1"/>
    <property type="match status" value="1"/>
</dbReference>
<evidence type="ECO:0000256" key="5">
    <source>
        <dbReference type="ARBA" id="ARBA00022989"/>
    </source>
</evidence>
<feature type="domain" description="Major facilitator superfamily (MFS) profile" evidence="8">
    <location>
        <begin position="1"/>
        <end position="202"/>
    </location>
</feature>
<reference evidence="9" key="1">
    <citation type="journal article" date="2021" name="PeerJ">
        <title>Extensive microbial diversity within the chicken gut microbiome revealed by metagenomics and culture.</title>
        <authorList>
            <person name="Gilroy R."/>
            <person name="Ravi A."/>
            <person name="Getino M."/>
            <person name="Pursley I."/>
            <person name="Horton D.L."/>
            <person name="Alikhan N.F."/>
            <person name="Baker D."/>
            <person name="Gharbi K."/>
            <person name="Hall N."/>
            <person name="Watson M."/>
            <person name="Adriaenssens E.M."/>
            <person name="Foster-Nyarko E."/>
            <person name="Jarju S."/>
            <person name="Secka A."/>
            <person name="Antonio M."/>
            <person name="Oren A."/>
            <person name="Chaudhuri R.R."/>
            <person name="La Ragione R."/>
            <person name="Hildebrand F."/>
            <person name="Pallen M.J."/>
        </authorList>
    </citation>
    <scope>NUCLEOTIDE SEQUENCE</scope>
    <source>
        <strain evidence="9">ChiSjej1B19-8411</strain>
    </source>
</reference>
<feature type="transmembrane region" description="Helical" evidence="7">
    <location>
        <begin position="42"/>
        <end position="63"/>
    </location>
</feature>
<feature type="transmembrane region" description="Helical" evidence="7">
    <location>
        <begin position="75"/>
        <end position="96"/>
    </location>
</feature>
<dbReference type="EMBL" id="DXEX01000227">
    <property type="protein sequence ID" value="HIX60131.1"/>
    <property type="molecule type" value="Genomic_DNA"/>
</dbReference>
<evidence type="ECO:0000313" key="10">
    <source>
        <dbReference type="Proteomes" id="UP000886817"/>
    </source>
</evidence>
<gene>
    <name evidence="9" type="ORF">IAA45_10535</name>
</gene>
<comment type="caution">
    <text evidence="9">The sequence shown here is derived from an EMBL/GenBank/DDBJ whole genome shotgun (WGS) entry which is preliminary data.</text>
</comment>
<dbReference type="PANTHER" id="PTHR43266">
    <property type="entry name" value="MACROLIDE-EFFLUX PROTEIN"/>
    <property type="match status" value="1"/>
</dbReference>
<feature type="transmembrane region" description="Helical" evidence="7">
    <location>
        <begin position="395"/>
        <end position="416"/>
    </location>
</feature>
<evidence type="ECO:0000256" key="1">
    <source>
        <dbReference type="ARBA" id="ARBA00004651"/>
    </source>
</evidence>
<dbReference type="CDD" id="cd06173">
    <property type="entry name" value="MFS_MefA_like"/>
    <property type="match status" value="1"/>
</dbReference>
<dbReference type="InterPro" id="IPR011701">
    <property type="entry name" value="MFS"/>
</dbReference>